<sequence length="174" mass="19277">MVQPVANLNINHLGISVPDLDAAVAWYTTHLGFVQLRPHNRVKRGPPEADVVDRGGLAIYGPELNEMRIAYLASGNIGIELFQFISPAYSGPGKPNPFGTQHWVRGGCFHIALTHPDPEALFAKLVEAGGEKIRETARLGRGIVALYIQDPWGIIWEICSRSFETFQMIEYVPE</sequence>
<evidence type="ECO:0000313" key="4">
    <source>
        <dbReference type="Proteomes" id="UP000053259"/>
    </source>
</evidence>
<gene>
    <name evidence="3" type="ORF">PV09_06400</name>
</gene>
<dbReference type="PANTHER" id="PTHR43048">
    <property type="entry name" value="METHYLMALONYL-COA EPIMERASE"/>
    <property type="match status" value="1"/>
</dbReference>
<dbReference type="GeneID" id="27314373"/>
<dbReference type="Proteomes" id="UP000053259">
    <property type="component" value="Unassembled WGS sequence"/>
</dbReference>
<keyword evidence="4" id="KW-1185">Reference proteome</keyword>
<dbReference type="Gene3D" id="3.10.180.10">
    <property type="entry name" value="2,3-Dihydroxybiphenyl 1,2-Dioxygenase, domain 1"/>
    <property type="match status" value="1"/>
</dbReference>
<dbReference type="Pfam" id="PF00903">
    <property type="entry name" value="Glyoxalase"/>
    <property type="match status" value="1"/>
</dbReference>
<feature type="domain" description="VOC" evidence="2">
    <location>
        <begin position="9"/>
        <end position="161"/>
    </location>
</feature>
<organism evidence="3 4">
    <name type="scientific">Verruconis gallopava</name>
    <dbReference type="NCBI Taxonomy" id="253628"/>
    <lineage>
        <taxon>Eukaryota</taxon>
        <taxon>Fungi</taxon>
        <taxon>Dikarya</taxon>
        <taxon>Ascomycota</taxon>
        <taxon>Pezizomycotina</taxon>
        <taxon>Dothideomycetes</taxon>
        <taxon>Pleosporomycetidae</taxon>
        <taxon>Venturiales</taxon>
        <taxon>Sympoventuriaceae</taxon>
        <taxon>Verruconis</taxon>
    </lineage>
</organism>
<name>A0A0D2A672_9PEZI</name>
<protein>
    <recommendedName>
        <fullName evidence="2">VOC domain-containing protein</fullName>
    </recommendedName>
</protein>
<dbReference type="InParanoid" id="A0A0D2A672"/>
<evidence type="ECO:0000256" key="1">
    <source>
        <dbReference type="ARBA" id="ARBA00022723"/>
    </source>
</evidence>
<evidence type="ECO:0000259" key="2">
    <source>
        <dbReference type="PROSITE" id="PS51819"/>
    </source>
</evidence>
<dbReference type="InterPro" id="IPR051785">
    <property type="entry name" value="MMCE/EMCE_epimerase"/>
</dbReference>
<dbReference type="GO" id="GO:0004493">
    <property type="term" value="F:methylmalonyl-CoA epimerase activity"/>
    <property type="evidence" value="ECO:0007669"/>
    <property type="project" value="TreeGrafter"/>
</dbReference>
<accession>A0A0D2A672</accession>
<dbReference type="PROSITE" id="PS51819">
    <property type="entry name" value="VOC"/>
    <property type="match status" value="1"/>
</dbReference>
<dbReference type="GO" id="GO:0046491">
    <property type="term" value="P:L-methylmalonyl-CoA metabolic process"/>
    <property type="evidence" value="ECO:0007669"/>
    <property type="project" value="TreeGrafter"/>
</dbReference>
<dbReference type="SUPFAM" id="SSF54593">
    <property type="entry name" value="Glyoxalase/Bleomycin resistance protein/Dihydroxybiphenyl dioxygenase"/>
    <property type="match status" value="1"/>
</dbReference>
<dbReference type="OrthoDB" id="16820at2759"/>
<dbReference type="HOGENOM" id="CLU_046006_7_0_1"/>
<dbReference type="InterPro" id="IPR037523">
    <property type="entry name" value="VOC_core"/>
</dbReference>
<proteinExistence type="predicted"/>
<dbReference type="RefSeq" id="XP_016212117.1">
    <property type="nucleotide sequence ID" value="XM_016360035.1"/>
</dbReference>
<dbReference type="GO" id="GO:0046872">
    <property type="term" value="F:metal ion binding"/>
    <property type="evidence" value="ECO:0007669"/>
    <property type="project" value="UniProtKB-KW"/>
</dbReference>
<dbReference type="EMBL" id="KN847550">
    <property type="protein sequence ID" value="KIW02248.1"/>
    <property type="molecule type" value="Genomic_DNA"/>
</dbReference>
<keyword evidence="1" id="KW-0479">Metal-binding</keyword>
<dbReference type="AlphaFoldDB" id="A0A0D2A672"/>
<reference evidence="3 4" key="1">
    <citation type="submission" date="2015-01" db="EMBL/GenBank/DDBJ databases">
        <title>The Genome Sequence of Ochroconis gallopava CBS43764.</title>
        <authorList>
            <consortium name="The Broad Institute Genomics Platform"/>
            <person name="Cuomo C."/>
            <person name="de Hoog S."/>
            <person name="Gorbushina A."/>
            <person name="Stielow B."/>
            <person name="Teixiera M."/>
            <person name="Abouelleil A."/>
            <person name="Chapman S.B."/>
            <person name="Priest M."/>
            <person name="Young S.K."/>
            <person name="Wortman J."/>
            <person name="Nusbaum C."/>
            <person name="Birren B."/>
        </authorList>
    </citation>
    <scope>NUCLEOTIDE SEQUENCE [LARGE SCALE GENOMIC DNA]</scope>
    <source>
        <strain evidence="3 4">CBS 43764</strain>
    </source>
</reference>
<dbReference type="InterPro" id="IPR004360">
    <property type="entry name" value="Glyas_Fos-R_dOase_dom"/>
</dbReference>
<dbReference type="PANTHER" id="PTHR43048:SF6">
    <property type="entry name" value="BLR8189 PROTEIN"/>
    <property type="match status" value="1"/>
</dbReference>
<evidence type="ECO:0000313" key="3">
    <source>
        <dbReference type="EMBL" id="KIW02248.1"/>
    </source>
</evidence>
<dbReference type="VEuPathDB" id="FungiDB:PV09_06400"/>
<dbReference type="InterPro" id="IPR029068">
    <property type="entry name" value="Glyas_Bleomycin-R_OHBP_Dase"/>
</dbReference>